<dbReference type="SMART" id="SM00498">
    <property type="entry name" value="FH2"/>
    <property type="match status" value="1"/>
</dbReference>
<keyword evidence="5" id="KW-1133">Transmembrane helix</keyword>
<comment type="similarity">
    <text evidence="1">Belongs to the formin-like family. Class-I subfamily.</text>
</comment>
<evidence type="ECO:0000256" key="1">
    <source>
        <dbReference type="ARBA" id="ARBA00025793"/>
    </source>
</evidence>
<evidence type="ECO:0000256" key="6">
    <source>
        <dbReference type="SAM" id="SignalP"/>
    </source>
</evidence>
<evidence type="ECO:0000313" key="9">
    <source>
        <dbReference type="Proteomes" id="UP001370490"/>
    </source>
</evidence>
<feature type="compositionally biased region" description="Low complexity" evidence="4">
    <location>
        <begin position="289"/>
        <end position="323"/>
    </location>
</feature>
<feature type="compositionally biased region" description="Pro residues" evidence="4">
    <location>
        <begin position="530"/>
        <end position="543"/>
    </location>
</feature>
<feature type="compositionally biased region" description="Polar residues" evidence="4">
    <location>
        <begin position="60"/>
        <end position="76"/>
    </location>
</feature>
<dbReference type="Pfam" id="PF02181">
    <property type="entry name" value="FH2"/>
    <property type="match status" value="1"/>
</dbReference>
<proteinExistence type="inferred from homology"/>
<keyword evidence="5" id="KW-0472">Membrane</keyword>
<feature type="compositionally biased region" description="Pro residues" evidence="4">
    <location>
        <begin position="80"/>
        <end position="91"/>
    </location>
</feature>
<keyword evidence="9" id="KW-1185">Reference proteome</keyword>
<gene>
    <name evidence="8" type="ORF">RJ641_029933</name>
</gene>
<keyword evidence="5" id="KW-0812">Transmembrane</keyword>
<comment type="caution">
    <text evidence="8">The sequence shown here is derived from an EMBL/GenBank/DDBJ whole genome shotgun (WGS) entry which is preliminary data.</text>
</comment>
<feature type="region of interest" description="Disordered" evidence="4">
    <location>
        <begin position="150"/>
        <end position="175"/>
    </location>
</feature>
<organism evidence="8 9">
    <name type="scientific">Dillenia turbinata</name>
    <dbReference type="NCBI Taxonomy" id="194707"/>
    <lineage>
        <taxon>Eukaryota</taxon>
        <taxon>Viridiplantae</taxon>
        <taxon>Streptophyta</taxon>
        <taxon>Embryophyta</taxon>
        <taxon>Tracheophyta</taxon>
        <taxon>Spermatophyta</taxon>
        <taxon>Magnoliopsida</taxon>
        <taxon>eudicotyledons</taxon>
        <taxon>Gunneridae</taxon>
        <taxon>Pentapetalae</taxon>
        <taxon>Dilleniales</taxon>
        <taxon>Dilleniaceae</taxon>
        <taxon>Dillenia</taxon>
    </lineage>
</organism>
<sequence>MLNFTIHLPFSLLLLLHCISSCTQITFAHSRRILHEPFFPVESSPPLEPPSPSPPAPTSQTQNPKLPSSTTTPNQQPFFPSYPPPPPPPSPTAFASFPANISSLALPQAPKSKPISATLISVVVTLVVLAAIVLFFAFFFYFRDRRRRSKFSETKSHTSNNSHARTENRAAHKLRATSATSSEFLYLGTMVNSRGIDAGANNQNSSIQSFSSRKFDSPELRPLPPLAQQRSFERNEGNRDEVSGGEEESEVFYSPRGTSGGRESSIGTGSGSRRMFAGSAADNLVVGRSSDSSSPSSYTSSSSGSPVRSISLSVSPPGSLSPRPKSPENVASPAPVITGPPPPALPREYYESQPAYKLKSLSPSPVSSPERVIDQHLDSLSSLSGDLSSESPERGERTCLSPERVLEKHQDSSSVERACLSPERLIEKRLDSSSYGSDNLVVESPERVKRASLSLERSLEKHPGSILAESGDSSDSDGSASPERIERIPFPPGSLMEKQPDSSVPEADDLSSGLESPERIENGPQQPSSIPLPPPPPPLPPQLTMPMATTPASARHRRHWEIPSPSTPMCKPIVKLPELVTPSRPVVVLQSPATVSPMELPPSLESEEKSEEIQKPKLKPLHWDKVRASSDREMVWDHLRSSSFKLNEDMIETLFVVNTANVTPKEAVRRPVFPSPNQECSVLDPKKSQNTAILLRALNVTLEEVCEALLEGNANTLGTELLESLLKMAPSKEEERKLKEYKDDSPVKLGPAERFLKAVLDIPCAFRRVDALLYVANFESEIEYLKRSFETLEAASEELRNSRMFLKLLEAVLKTGNRMNVGTIRGDAHAFKLDTLLKLVDVKGTDGKTTLLHFVVQEIIRTEGARLSAANQTPKPTPSDDAKCRKLGLQVVSGLSSELTNVKKAAAMDFEVLSSDVSKLSKGLCNVGDVVRLIEDIGSKESSLKFSQSMHGFMKEAEEEIIRIQAQESVALSLVKEITEYFHGDSAKEEAHPFRIFMVVRDFLTILDRVCKGVGMINERTIVSSAHKFPIPVNPMLHPVFMGLNGRRQDNSAEESSSSH</sequence>
<reference evidence="8 9" key="1">
    <citation type="submission" date="2023-12" db="EMBL/GenBank/DDBJ databases">
        <title>A high-quality genome assembly for Dillenia turbinata (Dilleniales).</title>
        <authorList>
            <person name="Chanderbali A."/>
        </authorList>
    </citation>
    <scope>NUCLEOTIDE SEQUENCE [LARGE SCALE GENOMIC DNA]</scope>
    <source>
        <strain evidence="8">LSX21</strain>
        <tissue evidence="8">Leaf</tissue>
    </source>
</reference>
<protein>
    <recommendedName>
        <fullName evidence="2">Formin-like protein</fullName>
    </recommendedName>
</protein>
<keyword evidence="6" id="KW-0732">Signal</keyword>
<evidence type="ECO:0000256" key="5">
    <source>
        <dbReference type="SAM" id="Phobius"/>
    </source>
</evidence>
<dbReference type="EMBL" id="JBAMMX010000005">
    <property type="protein sequence ID" value="KAK6940402.1"/>
    <property type="molecule type" value="Genomic_DNA"/>
</dbReference>
<dbReference type="GO" id="GO:0051015">
    <property type="term" value="F:actin filament binding"/>
    <property type="evidence" value="ECO:0007669"/>
    <property type="project" value="InterPro"/>
</dbReference>
<dbReference type="Proteomes" id="UP001370490">
    <property type="component" value="Unassembled WGS sequence"/>
</dbReference>
<dbReference type="PANTHER" id="PTHR23213:SF276">
    <property type="entry name" value="FORMIN-LIKE PROTEIN 1"/>
    <property type="match status" value="1"/>
</dbReference>
<dbReference type="PROSITE" id="PS51444">
    <property type="entry name" value="FH2"/>
    <property type="match status" value="1"/>
</dbReference>
<evidence type="ECO:0000256" key="2">
    <source>
        <dbReference type="RuleBase" id="RU361260"/>
    </source>
</evidence>
<dbReference type="InterPro" id="IPR042201">
    <property type="entry name" value="FH2_Formin_sf"/>
</dbReference>
<dbReference type="SUPFAM" id="SSF101447">
    <property type="entry name" value="Formin homology 2 domain (FH2 domain)"/>
    <property type="match status" value="1"/>
</dbReference>
<keyword evidence="3" id="KW-0175">Coiled coil</keyword>
<dbReference type="InterPro" id="IPR015425">
    <property type="entry name" value="FH2_Formin"/>
</dbReference>
<feature type="chain" id="PRO_5042852635" description="Formin-like protein" evidence="6">
    <location>
        <begin position="25"/>
        <end position="1060"/>
    </location>
</feature>
<evidence type="ECO:0000256" key="3">
    <source>
        <dbReference type="SAM" id="Coils"/>
    </source>
</evidence>
<feature type="compositionally biased region" description="Low complexity" evidence="4">
    <location>
        <begin position="357"/>
        <end position="369"/>
    </location>
</feature>
<evidence type="ECO:0000259" key="7">
    <source>
        <dbReference type="PROSITE" id="PS51444"/>
    </source>
</evidence>
<dbReference type="InterPro" id="IPR027643">
    <property type="entry name" value="Formin-like_plant"/>
</dbReference>
<dbReference type="GO" id="GO:0045010">
    <property type="term" value="P:actin nucleation"/>
    <property type="evidence" value="ECO:0007669"/>
    <property type="project" value="InterPro"/>
</dbReference>
<feature type="signal peptide" evidence="6">
    <location>
        <begin position="1"/>
        <end position="24"/>
    </location>
</feature>
<feature type="compositionally biased region" description="Low complexity" evidence="4">
    <location>
        <begin position="470"/>
        <end position="481"/>
    </location>
</feature>
<feature type="compositionally biased region" description="Basic and acidic residues" evidence="4">
    <location>
        <begin position="231"/>
        <end position="242"/>
    </location>
</feature>
<dbReference type="PANTHER" id="PTHR23213">
    <property type="entry name" value="FORMIN-RELATED"/>
    <property type="match status" value="1"/>
</dbReference>
<feature type="compositionally biased region" description="Low complexity" evidence="4">
    <location>
        <begin position="201"/>
        <end position="212"/>
    </location>
</feature>
<feature type="region of interest" description="Disordered" evidence="4">
    <location>
        <begin position="199"/>
        <end position="553"/>
    </location>
</feature>
<name>A0AAN8W2N7_9MAGN</name>
<accession>A0AAN8W2N7</accession>
<evidence type="ECO:0000256" key="4">
    <source>
        <dbReference type="SAM" id="MobiDB-lite"/>
    </source>
</evidence>
<feature type="transmembrane region" description="Helical" evidence="5">
    <location>
        <begin position="119"/>
        <end position="142"/>
    </location>
</feature>
<feature type="coiled-coil region" evidence="3">
    <location>
        <begin position="775"/>
        <end position="802"/>
    </location>
</feature>
<dbReference type="AlphaFoldDB" id="A0AAN8W2N7"/>
<dbReference type="Gene3D" id="1.20.58.2220">
    <property type="entry name" value="Formin, FH2 domain"/>
    <property type="match status" value="1"/>
</dbReference>
<feature type="region of interest" description="Disordered" evidence="4">
    <location>
        <begin position="42"/>
        <end position="93"/>
    </location>
</feature>
<feature type="compositionally biased region" description="Low complexity" evidence="4">
    <location>
        <begin position="378"/>
        <end position="390"/>
    </location>
</feature>
<evidence type="ECO:0000313" key="8">
    <source>
        <dbReference type="EMBL" id="KAK6940402.1"/>
    </source>
</evidence>
<feature type="compositionally biased region" description="Pro residues" evidence="4">
    <location>
        <begin position="46"/>
        <end position="57"/>
    </location>
</feature>
<feature type="domain" description="FH2" evidence="7">
    <location>
        <begin position="608"/>
        <end position="1033"/>
    </location>
</feature>